<dbReference type="Gene3D" id="3.40.50.10470">
    <property type="entry name" value="Translation initiation factor eif-2b, domain 2"/>
    <property type="match status" value="1"/>
</dbReference>
<evidence type="ECO:0000256" key="1">
    <source>
        <dbReference type="ARBA" id="ARBA00009117"/>
    </source>
</evidence>
<evidence type="ECO:0000313" key="3">
    <source>
        <dbReference type="Proteomes" id="UP000256488"/>
    </source>
</evidence>
<dbReference type="SUPFAM" id="SSF100950">
    <property type="entry name" value="NagB/RpiA/CoA transferase-like"/>
    <property type="match status" value="1"/>
</dbReference>
<dbReference type="Pfam" id="PF01008">
    <property type="entry name" value="IF-2B"/>
    <property type="match status" value="1"/>
</dbReference>
<dbReference type="InterPro" id="IPR027363">
    <property type="entry name" value="M1Pi_N"/>
</dbReference>
<evidence type="ECO:0000313" key="2">
    <source>
        <dbReference type="EMBL" id="RFA32642.1"/>
    </source>
</evidence>
<dbReference type="EMBL" id="NFZX01000057">
    <property type="protein sequence ID" value="RFA32642.1"/>
    <property type="molecule type" value="Genomic_DNA"/>
</dbReference>
<dbReference type="PANTHER" id="PTHR43475:SF1">
    <property type="entry name" value="METHYLTHIORIBOSE-1-PHOSPHATE ISOMERASE"/>
    <property type="match status" value="1"/>
</dbReference>
<dbReference type="GO" id="GO:0046523">
    <property type="term" value="F:S-methyl-5-thioribose-1-phosphate isomerase activity"/>
    <property type="evidence" value="ECO:0007669"/>
    <property type="project" value="TreeGrafter"/>
</dbReference>
<dbReference type="GO" id="GO:0019509">
    <property type="term" value="P:L-methionine salvage from methylthioadenosine"/>
    <property type="evidence" value="ECO:0007669"/>
    <property type="project" value="TreeGrafter"/>
</dbReference>
<sequence length="350" mass="38931">MQRADYDLPFLLTYENVAWYENGKVRILDRRIYPTEIRFVECATHQEVAQAITDMVTQSAGPYTAAGMGMALAAYETRGKKEAEQVAYLEKAAHTIAYARPTTANRMGKITSSCLEVGKAALAKGQDPVEAIFLSTVDSLNRRYSIMDKVGKHLIRLMPHNGKILTQCFGETIVGTFLRAAKAENKDLEIFCAETRPYLQGARLTSSCAIDLGFPTTVITDNMVAYVMEYKQIDVFTSAADSIARDGHIANKIGTNQIAIVGQHYEVPYYVTGIPDTDKQTKADIVIEERDPKQVLEYRGIPNTLAGVQAIYPSFDITSPSRISGIVTDKGVYAPNDLDTYFKEEQVRFY</sequence>
<name>A0A3E0WI48_9BACI</name>
<protein>
    <submittedName>
        <fullName evidence="2">S-methyl-5-thioribose-1-phosphate isomerase</fullName>
    </submittedName>
</protein>
<dbReference type="InterPro" id="IPR042529">
    <property type="entry name" value="IF_2B-like_C"/>
</dbReference>
<keyword evidence="2" id="KW-0413">Isomerase</keyword>
<gene>
    <name evidence="2" type="ORF">CAI16_17350</name>
</gene>
<comment type="similarity">
    <text evidence="1">Belongs to the eIF-2B alpha/beta/delta subunits family. MtnA subfamily.</text>
</comment>
<dbReference type="InterPro" id="IPR037171">
    <property type="entry name" value="NagB/RpiA_transferase-like"/>
</dbReference>
<reference evidence="2 3" key="1">
    <citation type="submission" date="2017-05" db="EMBL/GenBank/DDBJ databases">
        <title>Virgibacillus sp. AK90 isolated from a saltern of Kakinada, India.</title>
        <authorList>
            <person name="Gupta V."/>
            <person name="Sidhu C."/>
            <person name="Korpole S."/>
            <person name="Pinnaka A.K."/>
        </authorList>
    </citation>
    <scope>NUCLEOTIDE SEQUENCE [LARGE SCALE GENOMIC DNA]</scope>
    <source>
        <strain evidence="2 3">AK90</strain>
    </source>
</reference>
<dbReference type="Proteomes" id="UP000256488">
    <property type="component" value="Unassembled WGS sequence"/>
</dbReference>
<dbReference type="AlphaFoldDB" id="A0A3E0WI48"/>
<organism evidence="2 3">
    <name type="scientific">Virgibacillus dokdonensis</name>
    <dbReference type="NCBI Taxonomy" id="302167"/>
    <lineage>
        <taxon>Bacteria</taxon>
        <taxon>Bacillati</taxon>
        <taxon>Bacillota</taxon>
        <taxon>Bacilli</taxon>
        <taxon>Bacillales</taxon>
        <taxon>Bacillaceae</taxon>
        <taxon>Virgibacillus</taxon>
    </lineage>
</organism>
<dbReference type="RefSeq" id="WP_116279402.1">
    <property type="nucleotide sequence ID" value="NZ_NFZX01000057.1"/>
</dbReference>
<dbReference type="PANTHER" id="PTHR43475">
    <property type="entry name" value="METHYLTHIORIBOSE-1-PHOSPHATE ISOMERASE"/>
    <property type="match status" value="1"/>
</dbReference>
<proteinExistence type="inferred from homology"/>
<dbReference type="InterPro" id="IPR000649">
    <property type="entry name" value="IF-2B-related"/>
</dbReference>
<dbReference type="NCBIfam" id="NF004326">
    <property type="entry name" value="PRK05720.1"/>
    <property type="match status" value="1"/>
</dbReference>
<comment type="caution">
    <text evidence="2">The sequence shown here is derived from an EMBL/GenBank/DDBJ whole genome shotgun (WGS) entry which is preliminary data.</text>
</comment>
<accession>A0A3E0WI48</accession>
<dbReference type="Gene3D" id="1.20.120.420">
    <property type="entry name" value="translation initiation factor eif-2b, domain 1"/>
    <property type="match status" value="1"/>
</dbReference>